<dbReference type="EMBL" id="JARXHW010000058">
    <property type="protein sequence ID" value="MDQ8209242.1"/>
    <property type="molecule type" value="Genomic_DNA"/>
</dbReference>
<feature type="transmembrane region" description="Helical" evidence="1">
    <location>
        <begin position="51"/>
        <end position="71"/>
    </location>
</feature>
<gene>
    <name evidence="2" type="ORF">QEH52_17075</name>
</gene>
<keyword evidence="1" id="KW-0812">Transmembrane</keyword>
<protein>
    <recommendedName>
        <fullName evidence="4">Cardiolipin synthase N-terminal domain-containing protein</fullName>
    </recommendedName>
</protein>
<name>A0ABU1B1B1_9BACT</name>
<reference evidence="2 3" key="1">
    <citation type="submission" date="2023-04" db="EMBL/GenBank/DDBJ databases">
        <title>A novel bacteria isolated from coastal sediment.</title>
        <authorList>
            <person name="Liu X.-J."/>
            <person name="Du Z.-J."/>
        </authorList>
    </citation>
    <scope>NUCLEOTIDE SEQUENCE [LARGE SCALE GENOMIC DNA]</scope>
    <source>
        <strain evidence="2 3">SDUM461003</strain>
    </source>
</reference>
<evidence type="ECO:0000313" key="3">
    <source>
        <dbReference type="Proteomes" id="UP001225316"/>
    </source>
</evidence>
<keyword evidence="1" id="KW-0472">Membrane</keyword>
<organism evidence="2 3">
    <name type="scientific">Thalassobacterium maritimum</name>
    <dbReference type="NCBI Taxonomy" id="3041265"/>
    <lineage>
        <taxon>Bacteria</taxon>
        <taxon>Pseudomonadati</taxon>
        <taxon>Verrucomicrobiota</taxon>
        <taxon>Opitutia</taxon>
        <taxon>Puniceicoccales</taxon>
        <taxon>Coraliomargaritaceae</taxon>
        <taxon>Thalassobacterium</taxon>
    </lineage>
</organism>
<keyword evidence="3" id="KW-1185">Reference proteome</keyword>
<evidence type="ECO:0000313" key="2">
    <source>
        <dbReference type="EMBL" id="MDQ8209242.1"/>
    </source>
</evidence>
<proteinExistence type="predicted"/>
<dbReference type="Proteomes" id="UP001225316">
    <property type="component" value="Unassembled WGS sequence"/>
</dbReference>
<keyword evidence="1" id="KW-1133">Transmembrane helix</keyword>
<feature type="transmembrane region" description="Helical" evidence="1">
    <location>
        <begin position="12"/>
        <end position="31"/>
    </location>
</feature>
<sequence length="81" mass="9283">MNTIEILHGFGLGALPVLVIYLILHIAVAIAVWKDAKQLEANGMLFLDQPWIWALTTIVFGPILAFFYWIIHYSRLARMQD</sequence>
<comment type="caution">
    <text evidence="2">The sequence shown here is derived from an EMBL/GenBank/DDBJ whole genome shotgun (WGS) entry which is preliminary data.</text>
</comment>
<evidence type="ECO:0008006" key="4">
    <source>
        <dbReference type="Google" id="ProtNLM"/>
    </source>
</evidence>
<accession>A0ABU1B1B1</accession>
<evidence type="ECO:0000256" key="1">
    <source>
        <dbReference type="SAM" id="Phobius"/>
    </source>
</evidence>
<dbReference type="RefSeq" id="WP_308952110.1">
    <property type="nucleotide sequence ID" value="NZ_JARXHW010000058.1"/>
</dbReference>